<sequence length="323" mass="34534">MSRLIPLALATLMFVPAMASASGRTLDGVNFTGPLITPNPAGMPKGNAYVEPYLIRTDSDRYYDGEGRRHDSPDSSAWLMVLPIAYGLGERVTAQVNLSAARVEAAGERSRGFRAGDTTAMVQYALQKSNEDGTRPAISLSVTQRYATGSYDRIGGNPLNAQGDGVQRTSFGLGMQQVVWMPNDRPLRWRAQLTASPAPARVALNDNSVYGTPDGFRGNYAPGSLLGVSAAAEYSFSSRWVGVFEVAASRQSDRRLSGYAPGADGNAQRVELRLPATRVVSLAPAVEYHFSPNVGLIAGVEFSVAGRNTGSYISPQIALGMFF</sequence>
<organism evidence="2 3">
    <name type="scientific">Stenotrophomonas oahuensis</name>
    <dbReference type="NCBI Taxonomy" id="3003271"/>
    <lineage>
        <taxon>Bacteria</taxon>
        <taxon>Pseudomonadati</taxon>
        <taxon>Pseudomonadota</taxon>
        <taxon>Gammaproteobacteria</taxon>
        <taxon>Lysobacterales</taxon>
        <taxon>Lysobacteraceae</taxon>
        <taxon>Stenotrophomonas</taxon>
    </lineage>
</organism>
<protein>
    <recommendedName>
        <fullName evidence="4">Transporter</fullName>
    </recommendedName>
</protein>
<keyword evidence="1" id="KW-0732">Signal</keyword>
<proteinExistence type="predicted"/>
<dbReference type="RefSeq" id="WP_311192406.1">
    <property type="nucleotide sequence ID" value="NZ_CP115541.1"/>
</dbReference>
<evidence type="ECO:0000256" key="1">
    <source>
        <dbReference type="SAM" id="SignalP"/>
    </source>
</evidence>
<dbReference type="EMBL" id="CP115541">
    <property type="protein sequence ID" value="WNH53246.1"/>
    <property type="molecule type" value="Genomic_DNA"/>
</dbReference>
<dbReference type="Proteomes" id="UP001302072">
    <property type="component" value="Chromosome"/>
</dbReference>
<evidence type="ECO:0000313" key="3">
    <source>
        <dbReference type="Proteomes" id="UP001302072"/>
    </source>
</evidence>
<name>A0ABY9YQR1_9GAMM</name>
<evidence type="ECO:0000313" key="2">
    <source>
        <dbReference type="EMBL" id="WNH53246.1"/>
    </source>
</evidence>
<feature type="signal peptide" evidence="1">
    <location>
        <begin position="1"/>
        <end position="21"/>
    </location>
</feature>
<feature type="chain" id="PRO_5046527406" description="Transporter" evidence="1">
    <location>
        <begin position="22"/>
        <end position="323"/>
    </location>
</feature>
<gene>
    <name evidence="2" type="ORF">PDM29_02925</name>
</gene>
<accession>A0ABY9YQR1</accession>
<keyword evidence="3" id="KW-1185">Reference proteome</keyword>
<evidence type="ECO:0008006" key="4">
    <source>
        <dbReference type="Google" id="ProtNLM"/>
    </source>
</evidence>
<reference evidence="2 3" key="1">
    <citation type="submission" date="2022-12" db="EMBL/GenBank/DDBJ databases">
        <title>Two new species, Stenotrophomonas aracearum and Stenotrophomonas oahuensis, isolated from Anthurium (Araceae family) in Hawaii.</title>
        <authorList>
            <person name="Chunag S.C."/>
            <person name="Dobhal S."/>
            <person name="Alvarez A."/>
            <person name="Arif M."/>
        </authorList>
    </citation>
    <scope>NUCLEOTIDE SEQUENCE [LARGE SCALE GENOMIC DNA]</scope>
    <source>
        <strain evidence="2 3">A5586</strain>
    </source>
</reference>